<protein>
    <submittedName>
        <fullName evidence="1">Uncharacterized protein</fullName>
    </submittedName>
</protein>
<dbReference type="EMBL" id="JAPDGR010002163">
    <property type="protein sequence ID" value="KAJ2977325.1"/>
    <property type="molecule type" value="Genomic_DNA"/>
</dbReference>
<dbReference type="Proteomes" id="UP001143856">
    <property type="component" value="Unassembled WGS sequence"/>
</dbReference>
<proteinExistence type="predicted"/>
<evidence type="ECO:0000313" key="1">
    <source>
        <dbReference type="EMBL" id="KAJ2977325.1"/>
    </source>
</evidence>
<name>A0ACC1NDE7_9PEZI</name>
<keyword evidence="2" id="KW-1185">Reference proteome</keyword>
<comment type="caution">
    <text evidence="1">The sequence shown here is derived from an EMBL/GenBank/DDBJ whole genome shotgun (WGS) entry which is preliminary data.</text>
</comment>
<accession>A0ACC1NDE7</accession>
<evidence type="ECO:0000313" key="2">
    <source>
        <dbReference type="Proteomes" id="UP001143856"/>
    </source>
</evidence>
<organism evidence="1 2">
    <name type="scientific">Xylaria curta</name>
    <dbReference type="NCBI Taxonomy" id="42375"/>
    <lineage>
        <taxon>Eukaryota</taxon>
        <taxon>Fungi</taxon>
        <taxon>Dikarya</taxon>
        <taxon>Ascomycota</taxon>
        <taxon>Pezizomycotina</taxon>
        <taxon>Sordariomycetes</taxon>
        <taxon>Xylariomycetidae</taxon>
        <taxon>Xylariales</taxon>
        <taxon>Xylariaceae</taxon>
        <taxon>Xylaria</taxon>
    </lineage>
</organism>
<sequence>MHLRSFVVGVGLVAITNALLLPPDLAITDDDSITTLPVPIKTDIDAALQKVPDSQTLNLECPGCLQFGRKHHKDIPSHLKLDFSIDSTHGADRLTVNGPCSA</sequence>
<gene>
    <name evidence="1" type="ORF">NUW58_g7846</name>
</gene>
<reference evidence="1" key="1">
    <citation type="submission" date="2022-10" db="EMBL/GenBank/DDBJ databases">
        <title>Genome Sequence of Xylaria curta.</title>
        <authorList>
            <person name="Buettner E."/>
        </authorList>
    </citation>
    <scope>NUCLEOTIDE SEQUENCE</scope>
    <source>
        <strain evidence="1">Babe10</strain>
    </source>
</reference>